<evidence type="ECO:0000313" key="1">
    <source>
        <dbReference type="EMBL" id="GAA3705338.1"/>
    </source>
</evidence>
<protein>
    <recommendedName>
        <fullName evidence="3">Peptidase M15C domain-containing protein</fullName>
    </recommendedName>
</protein>
<dbReference type="Proteomes" id="UP001501468">
    <property type="component" value="Unassembled WGS sequence"/>
</dbReference>
<dbReference type="RefSeq" id="WP_344946000.1">
    <property type="nucleotide sequence ID" value="NZ_BAABDC010000003.1"/>
</dbReference>
<evidence type="ECO:0008006" key="3">
    <source>
        <dbReference type="Google" id="ProtNLM"/>
    </source>
</evidence>
<name>A0ABP7DIP7_9MICO</name>
<keyword evidence="2" id="KW-1185">Reference proteome</keyword>
<organism evidence="1 2">
    <name type="scientific">Terrabacter ginsenosidimutans</name>
    <dbReference type="NCBI Taxonomy" id="490575"/>
    <lineage>
        <taxon>Bacteria</taxon>
        <taxon>Bacillati</taxon>
        <taxon>Actinomycetota</taxon>
        <taxon>Actinomycetes</taxon>
        <taxon>Micrococcales</taxon>
        <taxon>Intrasporangiaceae</taxon>
        <taxon>Terrabacter</taxon>
    </lineage>
</organism>
<sequence length="48" mass="5472">MPYSVVTSFGWYWSGNDSWHDYMHFDTGYPSQPRSGFRVTDGAAGHGR</sequence>
<accession>A0ABP7DIP7</accession>
<reference evidence="2" key="1">
    <citation type="journal article" date="2019" name="Int. J. Syst. Evol. Microbiol.">
        <title>The Global Catalogue of Microorganisms (GCM) 10K type strain sequencing project: providing services to taxonomists for standard genome sequencing and annotation.</title>
        <authorList>
            <consortium name="The Broad Institute Genomics Platform"/>
            <consortium name="The Broad Institute Genome Sequencing Center for Infectious Disease"/>
            <person name="Wu L."/>
            <person name="Ma J."/>
        </authorList>
    </citation>
    <scope>NUCLEOTIDE SEQUENCE [LARGE SCALE GENOMIC DNA]</scope>
    <source>
        <strain evidence="2">JCM 17125</strain>
    </source>
</reference>
<comment type="caution">
    <text evidence="1">The sequence shown here is derived from an EMBL/GenBank/DDBJ whole genome shotgun (WGS) entry which is preliminary data.</text>
</comment>
<gene>
    <name evidence="1" type="ORF">GCM10022399_22590</name>
</gene>
<proteinExistence type="predicted"/>
<dbReference type="EMBL" id="BAABDC010000003">
    <property type="protein sequence ID" value="GAA3705338.1"/>
    <property type="molecule type" value="Genomic_DNA"/>
</dbReference>
<evidence type="ECO:0000313" key="2">
    <source>
        <dbReference type="Proteomes" id="UP001501468"/>
    </source>
</evidence>